<feature type="region of interest" description="Disordered" evidence="1">
    <location>
        <begin position="32"/>
        <end position="52"/>
    </location>
</feature>
<sequence length="52" mass="5806">CPECNDVSLVSNKQGISFHRSLNTVDSHFNSNEDQVISRSQTLDNLPNDDQS</sequence>
<dbReference type="EMBL" id="HACG01024698">
    <property type="protein sequence ID" value="CEK71563.1"/>
    <property type="molecule type" value="Transcribed_RNA"/>
</dbReference>
<dbReference type="AlphaFoldDB" id="A0A0B6ZSP5"/>
<organism evidence="2">
    <name type="scientific">Arion vulgaris</name>
    <dbReference type="NCBI Taxonomy" id="1028688"/>
    <lineage>
        <taxon>Eukaryota</taxon>
        <taxon>Metazoa</taxon>
        <taxon>Spiralia</taxon>
        <taxon>Lophotrochozoa</taxon>
        <taxon>Mollusca</taxon>
        <taxon>Gastropoda</taxon>
        <taxon>Heterobranchia</taxon>
        <taxon>Euthyneura</taxon>
        <taxon>Panpulmonata</taxon>
        <taxon>Eupulmonata</taxon>
        <taxon>Stylommatophora</taxon>
        <taxon>Helicina</taxon>
        <taxon>Arionoidea</taxon>
        <taxon>Arionidae</taxon>
        <taxon>Arion</taxon>
    </lineage>
</organism>
<proteinExistence type="predicted"/>
<gene>
    <name evidence="2" type="primary">ORF78907</name>
</gene>
<accession>A0A0B6ZSP5</accession>
<evidence type="ECO:0000313" key="2">
    <source>
        <dbReference type="EMBL" id="CEK71563.1"/>
    </source>
</evidence>
<reference evidence="2" key="1">
    <citation type="submission" date="2014-12" db="EMBL/GenBank/DDBJ databases">
        <title>Insight into the proteome of Arion vulgaris.</title>
        <authorList>
            <person name="Aradska J."/>
            <person name="Bulat T."/>
            <person name="Smidak R."/>
            <person name="Sarate P."/>
            <person name="Gangsoo J."/>
            <person name="Sialana F."/>
            <person name="Bilban M."/>
            <person name="Lubec G."/>
        </authorList>
    </citation>
    <scope>NUCLEOTIDE SEQUENCE</scope>
    <source>
        <tissue evidence="2">Skin</tissue>
    </source>
</reference>
<evidence type="ECO:0000256" key="1">
    <source>
        <dbReference type="SAM" id="MobiDB-lite"/>
    </source>
</evidence>
<name>A0A0B6ZSP5_9EUPU</name>
<feature type="non-terminal residue" evidence="2">
    <location>
        <position position="1"/>
    </location>
</feature>
<protein>
    <submittedName>
        <fullName evidence="2">Uncharacterized protein</fullName>
    </submittedName>
</protein>